<dbReference type="Gene3D" id="1.10.10.60">
    <property type="entry name" value="Homeodomain-like"/>
    <property type="match status" value="1"/>
</dbReference>
<dbReference type="PANTHER" id="PTHR30328">
    <property type="entry name" value="TRANSCRIPTIONAL REPRESSOR"/>
    <property type="match status" value="1"/>
</dbReference>
<dbReference type="Gene3D" id="1.10.357.10">
    <property type="entry name" value="Tetracycline Repressor, domain 2"/>
    <property type="match status" value="1"/>
</dbReference>
<dbReference type="GO" id="GO:0003677">
    <property type="term" value="F:DNA binding"/>
    <property type="evidence" value="ECO:0007669"/>
    <property type="project" value="UniProtKB-UniRule"/>
</dbReference>
<dbReference type="SUPFAM" id="SSF48498">
    <property type="entry name" value="Tetracyclin repressor-like, C-terminal domain"/>
    <property type="match status" value="1"/>
</dbReference>
<dbReference type="EMBL" id="JAUOPG010000003">
    <property type="protein sequence ID" value="MDO6453173.1"/>
    <property type="molecule type" value="Genomic_DNA"/>
</dbReference>
<dbReference type="InterPro" id="IPR050109">
    <property type="entry name" value="HTH-type_TetR-like_transc_reg"/>
</dbReference>
<feature type="domain" description="HTH tetR-type" evidence="3">
    <location>
        <begin position="17"/>
        <end position="77"/>
    </location>
</feature>
<dbReference type="InterPro" id="IPR001647">
    <property type="entry name" value="HTH_TetR"/>
</dbReference>
<evidence type="ECO:0000313" key="4">
    <source>
        <dbReference type="EMBL" id="MDO6453173.1"/>
    </source>
</evidence>
<organism evidence="4 5">
    <name type="scientific">Neptunomonas phycophila</name>
    <dbReference type="NCBI Taxonomy" id="1572645"/>
    <lineage>
        <taxon>Bacteria</taxon>
        <taxon>Pseudomonadati</taxon>
        <taxon>Pseudomonadota</taxon>
        <taxon>Gammaproteobacteria</taxon>
        <taxon>Oceanospirillales</taxon>
        <taxon>Oceanospirillaceae</taxon>
        <taxon>Neptunomonas</taxon>
    </lineage>
</organism>
<keyword evidence="1 2" id="KW-0238">DNA-binding</keyword>
<dbReference type="InterPro" id="IPR009057">
    <property type="entry name" value="Homeodomain-like_sf"/>
</dbReference>
<reference evidence="4" key="1">
    <citation type="submission" date="2023-07" db="EMBL/GenBank/DDBJ databases">
        <title>Genome content predicts the carbon catabolic preferences of heterotrophic bacteria.</title>
        <authorList>
            <person name="Gralka M."/>
        </authorList>
    </citation>
    <scope>NUCLEOTIDE SEQUENCE</scope>
    <source>
        <strain evidence="4">I2M16</strain>
    </source>
</reference>
<evidence type="ECO:0000259" key="3">
    <source>
        <dbReference type="PROSITE" id="PS50977"/>
    </source>
</evidence>
<evidence type="ECO:0000256" key="2">
    <source>
        <dbReference type="PROSITE-ProRule" id="PRU00335"/>
    </source>
</evidence>
<comment type="caution">
    <text evidence="4">The sequence shown here is derived from an EMBL/GenBank/DDBJ whole genome shotgun (WGS) entry which is preliminary data.</text>
</comment>
<dbReference type="PROSITE" id="PS50977">
    <property type="entry name" value="HTH_TETR_2"/>
    <property type="match status" value="1"/>
</dbReference>
<feature type="DNA-binding region" description="H-T-H motif" evidence="2">
    <location>
        <begin position="40"/>
        <end position="59"/>
    </location>
</feature>
<dbReference type="PANTHER" id="PTHR30328:SF54">
    <property type="entry name" value="HTH-TYPE TRANSCRIPTIONAL REPRESSOR SCO4008"/>
    <property type="match status" value="1"/>
</dbReference>
<sequence length="214" mass="24384">MTVDVEKDASNVGRIRQKNEEVILRAAEEEFALYGFKGASMQKIADRAELPKANLHYYFKNKLGLYTAVLKQAIELWDNTLNDLTPEHNPAEVLPEYIREKIHFARAYPLASRLFAKEIISGAPQLQDYFSDGYQAWFDQRTAVFQSWIDQGKMDPIDPAHLIFLLWSSTQHYADFAVQIESALGSHPLANRHYDSASDTLIHIILKGCGVNVR</sequence>
<dbReference type="InterPro" id="IPR036271">
    <property type="entry name" value="Tet_transcr_reg_TetR-rel_C_sf"/>
</dbReference>
<accession>A0AAW7XJP5</accession>
<evidence type="ECO:0000256" key="1">
    <source>
        <dbReference type="ARBA" id="ARBA00023125"/>
    </source>
</evidence>
<protein>
    <submittedName>
        <fullName evidence="4">TetR/AcrR family transcriptional regulator</fullName>
    </submittedName>
</protein>
<dbReference type="PRINTS" id="PR00455">
    <property type="entry name" value="HTHTETR"/>
</dbReference>
<dbReference type="Pfam" id="PF08362">
    <property type="entry name" value="TetR_C_3"/>
    <property type="match status" value="1"/>
</dbReference>
<dbReference type="InterPro" id="IPR013573">
    <property type="entry name" value="Tscrpt_reg_YcdC_C"/>
</dbReference>
<evidence type="ECO:0000313" key="5">
    <source>
        <dbReference type="Proteomes" id="UP001169862"/>
    </source>
</evidence>
<dbReference type="SUPFAM" id="SSF46689">
    <property type="entry name" value="Homeodomain-like"/>
    <property type="match status" value="1"/>
</dbReference>
<dbReference type="GO" id="GO:0045892">
    <property type="term" value="P:negative regulation of DNA-templated transcription"/>
    <property type="evidence" value="ECO:0007669"/>
    <property type="project" value="InterPro"/>
</dbReference>
<dbReference type="RefSeq" id="WP_303549328.1">
    <property type="nucleotide sequence ID" value="NZ_JAUOPG010000003.1"/>
</dbReference>
<name>A0AAW7XJP5_9GAMM</name>
<gene>
    <name evidence="4" type="ORF">Q4490_06310</name>
</gene>
<dbReference type="Pfam" id="PF00440">
    <property type="entry name" value="TetR_N"/>
    <property type="match status" value="1"/>
</dbReference>
<dbReference type="AlphaFoldDB" id="A0AAW7XJP5"/>
<dbReference type="Proteomes" id="UP001169862">
    <property type="component" value="Unassembled WGS sequence"/>
</dbReference>
<proteinExistence type="predicted"/>